<dbReference type="PROSITE" id="PS50294">
    <property type="entry name" value="WD_REPEATS_REGION"/>
    <property type="match status" value="1"/>
</dbReference>
<evidence type="ECO:0000313" key="5">
    <source>
        <dbReference type="Proteomes" id="UP000237000"/>
    </source>
</evidence>
<dbReference type="AlphaFoldDB" id="A0A2P5DB52"/>
<dbReference type="InterPro" id="IPR036322">
    <property type="entry name" value="WD40_repeat_dom_sf"/>
</dbReference>
<feature type="repeat" description="WD" evidence="3">
    <location>
        <begin position="89"/>
        <end position="130"/>
    </location>
</feature>
<dbReference type="PANTHER" id="PTHR15574:SF40">
    <property type="entry name" value="WD AND TETRATRICOPEPTIDE REPEATS PROTEIN 1"/>
    <property type="match status" value="1"/>
</dbReference>
<dbReference type="InterPro" id="IPR015943">
    <property type="entry name" value="WD40/YVTN_repeat-like_dom_sf"/>
</dbReference>
<reference evidence="5" key="1">
    <citation type="submission" date="2016-06" db="EMBL/GenBank/DDBJ databases">
        <title>Parallel loss of symbiosis genes in relatives of nitrogen-fixing non-legume Parasponia.</title>
        <authorList>
            <person name="Van Velzen R."/>
            <person name="Holmer R."/>
            <person name="Bu F."/>
            <person name="Rutten L."/>
            <person name="Van Zeijl A."/>
            <person name="Liu W."/>
            <person name="Santuari L."/>
            <person name="Cao Q."/>
            <person name="Sharma T."/>
            <person name="Shen D."/>
            <person name="Roswanjaya Y."/>
            <person name="Wardhani T."/>
            <person name="Kalhor M.S."/>
            <person name="Jansen J."/>
            <person name="Van den Hoogen J."/>
            <person name="Gungor B."/>
            <person name="Hartog M."/>
            <person name="Hontelez J."/>
            <person name="Verver J."/>
            <person name="Yang W.-C."/>
            <person name="Schijlen E."/>
            <person name="Repin R."/>
            <person name="Schilthuizen M."/>
            <person name="Schranz E."/>
            <person name="Heidstra R."/>
            <person name="Miyata K."/>
            <person name="Fedorova E."/>
            <person name="Kohlen W."/>
            <person name="Bisseling T."/>
            <person name="Smit S."/>
            <person name="Geurts R."/>
        </authorList>
    </citation>
    <scope>NUCLEOTIDE SEQUENCE [LARGE SCALE GENOMIC DNA]</scope>
    <source>
        <strain evidence="5">cv. RG33-2</strain>
    </source>
</reference>
<keyword evidence="5" id="KW-1185">Reference proteome</keyword>
<dbReference type="OrthoDB" id="4869960at2759"/>
<evidence type="ECO:0000256" key="1">
    <source>
        <dbReference type="ARBA" id="ARBA00022574"/>
    </source>
</evidence>
<gene>
    <name evidence="4" type="ORF">TorRG33x02_256640</name>
</gene>
<dbReference type="GO" id="GO:0045717">
    <property type="term" value="P:negative regulation of fatty acid biosynthetic process"/>
    <property type="evidence" value="ECO:0007669"/>
    <property type="project" value="TreeGrafter"/>
</dbReference>
<evidence type="ECO:0000256" key="2">
    <source>
        <dbReference type="ARBA" id="ARBA00022737"/>
    </source>
</evidence>
<sequence>MAGRASFLDFQPDPAWSEFVLRLGLDSRDTHIYSLSEGRASSPMESWAFHDGSIHDLIQRRHLDVVRDANRRLQIHSSLIRRLSQERELEGHQGCVNAIAWNSNGSLLISGSDDTRINIWSYSSRNLLHSVETGHCANIFCTKFIPETCDELVASGAGDAEVRIFNLSRLSGRGADDNAISPSALYQCHTRRVKKLAVEAGNPNVVWSASEDGTLRQHDFREGSSCPPAGSSHQECRNVLEPTTLICFLKNGQNYSTIT</sequence>
<keyword evidence="2" id="KW-0677">Repeat</keyword>
<dbReference type="PROSITE" id="PS50082">
    <property type="entry name" value="WD_REPEATS_2"/>
    <property type="match status" value="1"/>
</dbReference>
<proteinExistence type="predicted"/>
<dbReference type="InterPro" id="IPR001680">
    <property type="entry name" value="WD40_rpt"/>
</dbReference>
<dbReference type="PANTHER" id="PTHR15574">
    <property type="entry name" value="WD REPEAT DOMAIN-CONTAINING FAMILY"/>
    <property type="match status" value="1"/>
</dbReference>
<name>A0A2P5DB52_TREOI</name>
<evidence type="ECO:0000256" key="3">
    <source>
        <dbReference type="PROSITE-ProRule" id="PRU00221"/>
    </source>
</evidence>
<protein>
    <submittedName>
        <fullName evidence="4">WD repeat containing protein</fullName>
    </submittedName>
</protein>
<dbReference type="Proteomes" id="UP000237000">
    <property type="component" value="Unassembled WGS sequence"/>
</dbReference>
<dbReference type="GO" id="GO:0005737">
    <property type="term" value="C:cytoplasm"/>
    <property type="evidence" value="ECO:0007669"/>
    <property type="project" value="TreeGrafter"/>
</dbReference>
<dbReference type="SMART" id="SM00320">
    <property type="entry name" value="WD40"/>
    <property type="match status" value="3"/>
</dbReference>
<evidence type="ECO:0000313" key="4">
    <source>
        <dbReference type="EMBL" id="PON70508.1"/>
    </source>
</evidence>
<dbReference type="Pfam" id="PF00400">
    <property type="entry name" value="WD40"/>
    <property type="match status" value="1"/>
</dbReference>
<accession>A0A2P5DB52</accession>
<dbReference type="STRING" id="63057.A0A2P5DB52"/>
<dbReference type="EMBL" id="JXTC01000282">
    <property type="protein sequence ID" value="PON70508.1"/>
    <property type="molecule type" value="Genomic_DNA"/>
</dbReference>
<comment type="caution">
    <text evidence="4">The sequence shown here is derived from an EMBL/GenBank/DDBJ whole genome shotgun (WGS) entry which is preliminary data.</text>
</comment>
<dbReference type="GO" id="GO:0080008">
    <property type="term" value="C:Cul4-RING E3 ubiquitin ligase complex"/>
    <property type="evidence" value="ECO:0007669"/>
    <property type="project" value="TreeGrafter"/>
</dbReference>
<dbReference type="SUPFAM" id="SSF50978">
    <property type="entry name" value="WD40 repeat-like"/>
    <property type="match status" value="1"/>
</dbReference>
<keyword evidence="1 3" id="KW-0853">WD repeat</keyword>
<dbReference type="InParanoid" id="A0A2P5DB52"/>
<dbReference type="InterPro" id="IPR045151">
    <property type="entry name" value="DCAF8"/>
</dbReference>
<dbReference type="Gene3D" id="2.130.10.10">
    <property type="entry name" value="YVTN repeat-like/Quinoprotein amine dehydrogenase"/>
    <property type="match status" value="1"/>
</dbReference>
<organism evidence="4 5">
    <name type="scientific">Trema orientale</name>
    <name type="common">Charcoal tree</name>
    <name type="synonym">Celtis orientalis</name>
    <dbReference type="NCBI Taxonomy" id="63057"/>
    <lineage>
        <taxon>Eukaryota</taxon>
        <taxon>Viridiplantae</taxon>
        <taxon>Streptophyta</taxon>
        <taxon>Embryophyta</taxon>
        <taxon>Tracheophyta</taxon>
        <taxon>Spermatophyta</taxon>
        <taxon>Magnoliopsida</taxon>
        <taxon>eudicotyledons</taxon>
        <taxon>Gunneridae</taxon>
        <taxon>Pentapetalae</taxon>
        <taxon>rosids</taxon>
        <taxon>fabids</taxon>
        <taxon>Rosales</taxon>
        <taxon>Cannabaceae</taxon>
        <taxon>Trema</taxon>
    </lineage>
</organism>